<protein>
    <submittedName>
        <fullName evidence="1">Uncharacterized protein</fullName>
    </submittedName>
</protein>
<accession>A0ACB9ZE30</accession>
<comment type="caution">
    <text evidence="1">The sequence shown here is derived from an EMBL/GenBank/DDBJ whole genome shotgun (WGS) entry which is preliminary data.</text>
</comment>
<dbReference type="EMBL" id="MU393426">
    <property type="protein sequence ID" value="KAI4870085.1"/>
    <property type="molecule type" value="Genomic_DNA"/>
</dbReference>
<reference evidence="1 2" key="1">
    <citation type="journal article" date="2022" name="New Phytol.">
        <title>Ecological generalism drives hyperdiversity of secondary metabolite gene clusters in xylarialean endophytes.</title>
        <authorList>
            <person name="Franco M.E.E."/>
            <person name="Wisecaver J.H."/>
            <person name="Arnold A.E."/>
            <person name="Ju Y.M."/>
            <person name="Slot J.C."/>
            <person name="Ahrendt S."/>
            <person name="Moore L.P."/>
            <person name="Eastman K.E."/>
            <person name="Scott K."/>
            <person name="Konkel Z."/>
            <person name="Mondo S.J."/>
            <person name="Kuo A."/>
            <person name="Hayes R.D."/>
            <person name="Haridas S."/>
            <person name="Andreopoulos B."/>
            <person name="Riley R."/>
            <person name="LaButti K."/>
            <person name="Pangilinan J."/>
            <person name="Lipzen A."/>
            <person name="Amirebrahimi M."/>
            <person name="Yan J."/>
            <person name="Adam C."/>
            <person name="Keymanesh K."/>
            <person name="Ng V."/>
            <person name="Louie K."/>
            <person name="Northen T."/>
            <person name="Drula E."/>
            <person name="Henrissat B."/>
            <person name="Hsieh H.M."/>
            <person name="Youens-Clark K."/>
            <person name="Lutzoni F."/>
            <person name="Miadlikowska J."/>
            <person name="Eastwood D.C."/>
            <person name="Hamelin R.C."/>
            <person name="Grigoriev I.V."/>
            <person name="U'Ren J.M."/>
        </authorList>
    </citation>
    <scope>NUCLEOTIDE SEQUENCE [LARGE SCALE GENOMIC DNA]</scope>
    <source>
        <strain evidence="1 2">CBS 119005</strain>
    </source>
</reference>
<evidence type="ECO:0000313" key="2">
    <source>
        <dbReference type="Proteomes" id="UP001497700"/>
    </source>
</evidence>
<gene>
    <name evidence="1" type="ORF">F4820DRAFT_405040</name>
</gene>
<proteinExistence type="predicted"/>
<name>A0ACB9ZE30_9PEZI</name>
<dbReference type="Proteomes" id="UP001497700">
    <property type="component" value="Unassembled WGS sequence"/>
</dbReference>
<evidence type="ECO:0000313" key="1">
    <source>
        <dbReference type="EMBL" id="KAI4870085.1"/>
    </source>
</evidence>
<organism evidence="1 2">
    <name type="scientific">Hypoxylon rubiginosum</name>
    <dbReference type="NCBI Taxonomy" id="110542"/>
    <lineage>
        <taxon>Eukaryota</taxon>
        <taxon>Fungi</taxon>
        <taxon>Dikarya</taxon>
        <taxon>Ascomycota</taxon>
        <taxon>Pezizomycotina</taxon>
        <taxon>Sordariomycetes</taxon>
        <taxon>Xylariomycetidae</taxon>
        <taxon>Xylariales</taxon>
        <taxon>Hypoxylaceae</taxon>
        <taxon>Hypoxylon</taxon>
    </lineage>
</organism>
<sequence length="191" mass="20993">MLCCESDCLTADFTSPLATTKMSKPWTDGEQICFLNQVINHLLSQGGHVKYDKLNMPGRTPKSLSHAMEKVRAQGAAYQKQTGQPVTTPKGSRKGATAAPKTPPTTPTRATRKHPSPRRDDSDEDDDEEYKPGPRPKRQRRLVRRVKKEVVDSDADTIAAKKDSDTDNAGVNSDSESNAKDVKEEDGLDEA</sequence>
<keyword evidence="2" id="KW-1185">Reference proteome</keyword>